<dbReference type="Ensembl" id="ENSLACT00000025376.1">
    <property type="protein sequence ID" value="ENSLACP00000022722.1"/>
    <property type="gene ID" value="ENSLACG00000022172.1"/>
</dbReference>
<name>M3XJ16_LATCH</name>
<evidence type="ECO:0000313" key="3">
    <source>
        <dbReference type="Proteomes" id="UP000008672"/>
    </source>
</evidence>
<protein>
    <submittedName>
        <fullName evidence="2">Stathmin domain containing 1</fullName>
    </submittedName>
</protein>
<dbReference type="AlphaFoldDB" id="M3XJ16"/>
<reference evidence="2" key="3">
    <citation type="submission" date="2025-09" db="UniProtKB">
        <authorList>
            <consortium name="Ensembl"/>
        </authorList>
    </citation>
    <scope>IDENTIFICATION</scope>
</reference>
<evidence type="ECO:0000313" key="2">
    <source>
        <dbReference type="Ensembl" id="ENSLACP00000022722.1"/>
    </source>
</evidence>
<dbReference type="KEGG" id="lcm:102361939"/>
<evidence type="ECO:0000256" key="1">
    <source>
        <dbReference type="SAM" id="MobiDB-lite"/>
    </source>
</evidence>
<dbReference type="EMBL" id="AFYH01242420">
    <property type="status" value="NOT_ANNOTATED_CDS"/>
    <property type="molecule type" value="Genomic_DNA"/>
</dbReference>
<keyword evidence="3" id="KW-1185">Reference proteome</keyword>
<sequence length="250" mass="27478">MGCGSSRTIVVQPVNGIKNGRPRGENNNEVKQSPSGTSITSNARDGSAVSKHTTDSGVEIDELAAGNLPGVVPKRLKPLKEKVGPLPSNEMNIDLPVNRSGLNQKNRQDLRGRQNSTDILEELLMQGIIQSRSRIVRNGEAFDVMSKEEELKKRLRSERPMTVSSSRNISVRQAEDNSAAEKGAGAQEDLTLDPKKEKALETEQTISRVLENLRQSMCSLENNYEIMAVESDKTYNSLNDRAVEAKSDAF</sequence>
<dbReference type="OrthoDB" id="9940536at2759"/>
<feature type="region of interest" description="Disordered" evidence="1">
    <location>
        <begin position="82"/>
        <end position="109"/>
    </location>
</feature>
<dbReference type="EMBL" id="AFYH01242422">
    <property type="status" value="NOT_ANNOTATED_CDS"/>
    <property type="molecule type" value="Genomic_DNA"/>
</dbReference>
<dbReference type="eggNOG" id="ENOG502S3US">
    <property type="taxonomic scope" value="Eukaryota"/>
</dbReference>
<feature type="region of interest" description="Disordered" evidence="1">
    <location>
        <begin position="1"/>
        <end position="61"/>
    </location>
</feature>
<dbReference type="HOGENOM" id="CLU_089666_0_0_1"/>
<accession>M3XJ16</accession>
<feature type="compositionally biased region" description="Polar residues" evidence="1">
    <location>
        <begin position="162"/>
        <end position="171"/>
    </location>
</feature>
<dbReference type="EMBL" id="AFYH01242421">
    <property type="status" value="NOT_ANNOTATED_CDS"/>
    <property type="molecule type" value="Genomic_DNA"/>
</dbReference>
<feature type="region of interest" description="Disordered" evidence="1">
    <location>
        <begin position="156"/>
        <end position="197"/>
    </location>
</feature>
<gene>
    <name evidence="2" type="primary">STMND1</name>
</gene>
<reference evidence="3" key="1">
    <citation type="submission" date="2011-08" db="EMBL/GenBank/DDBJ databases">
        <title>The draft genome of Latimeria chalumnae.</title>
        <authorList>
            <person name="Di Palma F."/>
            <person name="Alfoldi J."/>
            <person name="Johnson J."/>
            <person name="Berlin A."/>
            <person name="Gnerre S."/>
            <person name="Jaffe D."/>
            <person name="MacCallum I."/>
            <person name="Young S."/>
            <person name="Walker B.J."/>
            <person name="Lander E."/>
            <person name="Lindblad-Toh K."/>
        </authorList>
    </citation>
    <scope>NUCLEOTIDE SEQUENCE [LARGE SCALE GENOMIC DNA]</scope>
    <source>
        <strain evidence="3">Wild caught</strain>
    </source>
</reference>
<proteinExistence type="predicted"/>
<dbReference type="OMA" id="APKKGWE"/>
<reference evidence="2" key="2">
    <citation type="submission" date="2025-08" db="UniProtKB">
        <authorList>
            <consortium name="Ensembl"/>
        </authorList>
    </citation>
    <scope>IDENTIFICATION</scope>
</reference>
<dbReference type="Proteomes" id="UP000008672">
    <property type="component" value="Unassembled WGS sequence"/>
</dbReference>
<dbReference type="EMBL" id="AFYH01242419">
    <property type="status" value="NOT_ANNOTATED_CDS"/>
    <property type="molecule type" value="Genomic_DNA"/>
</dbReference>
<organism evidence="2 3">
    <name type="scientific">Latimeria chalumnae</name>
    <name type="common">Coelacanth</name>
    <dbReference type="NCBI Taxonomy" id="7897"/>
    <lineage>
        <taxon>Eukaryota</taxon>
        <taxon>Metazoa</taxon>
        <taxon>Chordata</taxon>
        <taxon>Craniata</taxon>
        <taxon>Vertebrata</taxon>
        <taxon>Euteleostomi</taxon>
        <taxon>Coelacanthiformes</taxon>
        <taxon>Coelacanthidae</taxon>
        <taxon>Latimeria</taxon>
    </lineage>
</organism>
<dbReference type="InParanoid" id="M3XJ16"/>
<dbReference type="FunCoup" id="M3XJ16">
    <property type="interactions" value="42"/>
</dbReference>
<dbReference type="STRING" id="7897.ENSLACP00000022722"/>
<feature type="compositionally biased region" description="Polar residues" evidence="1">
    <location>
        <begin position="29"/>
        <end position="44"/>
    </location>
</feature>